<gene>
    <name evidence="1" type="ORF">ESB13_06855</name>
</gene>
<accession>A0A4Q1DB59</accession>
<dbReference type="EMBL" id="SDHZ01000001">
    <property type="protein sequence ID" value="RXK86520.1"/>
    <property type="molecule type" value="Genomic_DNA"/>
</dbReference>
<evidence type="ECO:0000313" key="1">
    <source>
        <dbReference type="EMBL" id="RXK86520.1"/>
    </source>
</evidence>
<comment type="caution">
    <text evidence="1">The sequence shown here is derived from an EMBL/GenBank/DDBJ whole genome shotgun (WGS) entry which is preliminary data.</text>
</comment>
<keyword evidence="2" id="KW-1185">Reference proteome</keyword>
<protein>
    <submittedName>
        <fullName evidence="1">Uncharacterized protein</fullName>
    </submittedName>
</protein>
<proteinExistence type="predicted"/>
<dbReference type="Proteomes" id="UP000290545">
    <property type="component" value="Unassembled WGS sequence"/>
</dbReference>
<name>A0A4Q1DB59_9BACT</name>
<organism evidence="1 2">
    <name type="scientific">Filimonas effusa</name>
    <dbReference type="NCBI Taxonomy" id="2508721"/>
    <lineage>
        <taxon>Bacteria</taxon>
        <taxon>Pseudomonadati</taxon>
        <taxon>Bacteroidota</taxon>
        <taxon>Chitinophagia</taxon>
        <taxon>Chitinophagales</taxon>
        <taxon>Chitinophagaceae</taxon>
        <taxon>Filimonas</taxon>
    </lineage>
</organism>
<dbReference type="RefSeq" id="WP_129002269.1">
    <property type="nucleotide sequence ID" value="NZ_SDHZ01000001.1"/>
</dbReference>
<dbReference type="AlphaFoldDB" id="A0A4Q1DB59"/>
<sequence length="166" mass="18986">MNSIFYRALSTGVFLFVVITLNAQYVVIPDSCFEKDKKNSRLTFNIESNRFEYISGLVAMYMYAKFDTIKVNGDSLFLTGQLVFQDHEKGLGGAGIMKGIRKGDSLVARVDLEDTYDKTDNGPKEGSFNIKMKVFPDDHLYFCMPDFYIVEYNISALFNRQKMPCK</sequence>
<reference evidence="1 2" key="1">
    <citation type="submission" date="2019-01" db="EMBL/GenBank/DDBJ databases">
        <title>Filimonas sp. strain TTM-71.</title>
        <authorList>
            <person name="Chen W.-M."/>
        </authorList>
    </citation>
    <scope>NUCLEOTIDE SEQUENCE [LARGE SCALE GENOMIC DNA]</scope>
    <source>
        <strain evidence="1 2">TTM-71</strain>
    </source>
</reference>
<evidence type="ECO:0000313" key="2">
    <source>
        <dbReference type="Proteomes" id="UP000290545"/>
    </source>
</evidence>